<dbReference type="SFLD" id="SFLDG01065">
    <property type="entry name" value="anaerobic_coproporphyrinogen-I"/>
    <property type="match status" value="1"/>
</dbReference>
<comment type="cofactor">
    <cofactor evidence="14 16">
        <name>[4Fe-4S] cluster</name>
        <dbReference type="ChEBI" id="CHEBI:49883"/>
    </cofactor>
    <text evidence="14 16">Binds 1 [4Fe-4S] cluster. The cluster is coordinated with 3 cysteines and an exchangeable S-adenosyl-L-methionine.</text>
</comment>
<keyword evidence="9 14" id="KW-0560">Oxidoreductase</keyword>
<evidence type="ECO:0000256" key="15">
    <source>
        <dbReference type="PIRSR" id="PIRSR000167-1"/>
    </source>
</evidence>
<dbReference type="CDD" id="cd01335">
    <property type="entry name" value="Radical_SAM"/>
    <property type="match status" value="1"/>
</dbReference>
<dbReference type="GO" id="GO:0051989">
    <property type="term" value="F:coproporphyrinogen dehydrogenase activity"/>
    <property type="evidence" value="ECO:0007669"/>
    <property type="project" value="UniProtKB-EC"/>
</dbReference>
<dbReference type="InterPro" id="IPR004558">
    <property type="entry name" value="Coprogen_oxidase_HemN"/>
</dbReference>
<dbReference type="PANTHER" id="PTHR13932:SF6">
    <property type="entry name" value="OXYGEN-INDEPENDENT COPROPORPHYRINOGEN III OXIDASE"/>
    <property type="match status" value="1"/>
</dbReference>
<dbReference type="SMART" id="SM00729">
    <property type="entry name" value="Elp3"/>
    <property type="match status" value="1"/>
</dbReference>
<feature type="binding site" evidence="15">
    <location>
        <position position="167"/>
    </location>
    <ligand>
        <name>S-adenosyl-L-methionine</name>
        <dbReference type="ChEBI" id="CHEBI:59789"/>
        <label>2</label>
    </ligand>
</feature>
<dbReference type="GO" id="GO:0006782">
    <property type="term" value="P:protoporphyrinogen IX biosynthetic process"/>
    <property type="evidence" value="ECO:0007669"/>
    <property type="project" value="TreeGrafter"/>
</dbReference>
<evidence type="ECO:0000256" key="14">
    <source>
        <dbReference type="PIRNR" id="PIRNR000167"/>
    </source>
</evidence>
<evidence type="ECO:0000256" key="8">
    <source>
        <dbReference type="ARBA" id="ARBA00022723"/>
    </source>
</evidence>
<evidence type="ECO:0000256" key="16">
    <source>
        <dbReference type="PIRSR" id="PIRSR000167-2"/>
    </source>
</evidence>
<keyword evidence="5 14" id="KW-0004">4Fe-4S</keyword>
<feature type="binding site" evidence="16">
    <location>
        <position position="60"/>
    </location>
    <ligand>
        <name>[4Fe-4S] cluster</name>
        <dbReference type="ChEBI" id="CHEBI:49883"/>
        <note>4Fe-4S-S-AdoMet</note>
    </ligand>
</feature>
<dbReference type="SFLD" id="SFLDS00029">
    <property type="entry name" value="Radical_SAM"/>
    <property type="match status" value="1"/>
</dbReference>
<evidence type="ECO:0000256" key="7">
    <source>
        <dbReference type="ARBA" id="ARBA00022691"/>
    </source>
</evidence>
<feature type="binding site" evidence="15">
    <location>
        <position position="179"/>
    </location>
    <ligand>
        <name>S-adenosyl-L-methionine</name>
        <dbReference type="ChEBI" id="CHEBI:59789"/>
        <label>2</label>
    </ligand>
</feature>
<evidence type="ECO:0000256" key="13">
    <source>
        <dbReference type="ARBA" id="ARBA00048321"/>
    </source>
</evidence>
<comment type="subcellular location">
    <subcellularLocation>
        <location evidence="1 14">Cytoplasm</location>
    </subcellularLocation>
</comment>
<evidence type="ECO:0000256" key="10">
    <source>
        <dbReference type="ARBA" id="ARBA00023004"/>
    </source>
</evidence>
<dbReference type="GO" id="GO:0004109">
    <property type="term" value="F:coproporphyrinogen oxidase activity"/>
    <property type="evidence" value="ECO:0007669"/>
    <property type="project" value="InterPro"/>
</dbReference>
<evidence type="ECO:0000256" key="12">
    <source>
        <dbReference type="ARBA" id="ARBA00023244"/>
    </source>
</evidence>
<dbReference type="PANTHER" id="PTHR13932">
    <property type="entry name" value="COPROPORPHYRINIGEN III OXIDASE"/>
    <property type="match status" value="1"/>
</dbReference>
<evidence type="ECO:0000256" key="5">
    <source>
        <dbReference type="ARBA" id="ARBA00022485"/>
    </source>
</evidence>
<dbReference type="PIRSF" id="PIRSF000167">
    <property type="entry name" value="HemN"/>
    <property type="match status" value="1"/>
</dbReference>
<dbReference type="EMBL" id="JADZLT010000051">
    <property type="protein sequence ID" value="MBH0238769.1"/>
    <property type="molecule type" value="Genomic_DNA"/>
</dbReference>
<dbReference type="Gene3D" id="3.20.20.70">
    <property type="entry name" value="Aldolase class I"/>
    <property type="match status" value="1"/>
</dbReference>
<dbReference type="AlphaFoldDB" id="A0A931I3G8"/>
<dbReference type="GO" id="GO:0051539">
    <property type="term" value="F:4 iron, 4 sulfur cluster binding"/>
    <property type="evidence" value="ECO:0007669"/>
    <property type="project" value="UniProtKB-KW"/>
</dbReference>
<feature type="binding site" evidence="15">
    <location>
        <begin position="62"/>
        <end position="64"/>
    </location>
    <ligand>
        <name>S-adenosyl-L-methionine</name>
        <dbReference type="ChEBI" id="CHEBI:59789"/>
        <label>2</label>
    </ligand>
</feature>
<keyword evidence="11 14" id="KW-0411">Iron-sulfur</keyword>
<dbReference type="PROSITE" id="PS51918">
    <property type="entry name" value="RADICAL_SAM"/>
    <property type="match status" value="1"/>
</dbReference>
<evidence type="ECO:0000256" key="6">
    <source>
        <dbReference type="ARBA" id="ARBA00022490"/>
    </source>
</evidence>
<organism evidence="18 19">
    <name type="scientific">Methylobrevis albus</name>
    <dbReference type="NCBI Taxonomy" id="2793297"/>
    <lineage>
        <taxon>Bacteria</taxon>
        <taxon>Pseudomonadati</taxon>
        <taxon>Pseudomonadota</taxon>
        <taxon>Alphaproteobacteria</taxon>
        <taxon>Hyphomicrobiales</taxon>
        <taxon>Pleomorphomonadaceae</taxon>
        <taxon>Methylobrevis</taxon>
    </lineage>
</organism>
<dbReference type="SUPFAM" id="SSF102114">
    <property type="entry name" value="Radical SAM enzymes"/>
    <property type="match status" value="1"/>
</dbReference>
<dbReference type="InterPro" id="IPR013785">
    <property type="entry name" value="Aldolase_TIM"/>
</dbReference>
<sequence>MTVRPAIALDQRLPRYTSYPTAPHFSAAVDGAVQRERLAALPDGTAVSLYLHVPFCAALCTYCGCQTSVVNSYRPIAGYVDALIEEITLVAAIIGRRLPVRHLHFGGGTPDLLSDADLDRLFKALGAAFDLSHAAETAIEIDPRTLRSGLAAHLARLGFTRASLGVQDFDPVVQAAIGRRQSFEVTATAAAELRAAGMRSVNLDLVYGLPHQTAASIAETVRLALQLDPDRVALFGYAHVPWMRRHQQLIPEAALPGPAERLEQAAVAGRMLEAAGLVAIGIDHFAKPGDDLARALQGGRLHRNFQGYTTDDAPALIGFGASSVSRTPGGYAQNEPATPAYLAAIAAGRLPVVRGIAFSPDDRLRAAAIEAVMCDLAVDLSAIAARFGRETSVFAAEIDALHDLAATGLVAIDGQKVTVPPEHRPLVRHVAAVFDSYLDRGVEKRHALAV</sequence>
<dbReference type="NCBIfam" id="TIGR00538">
    <property type="entry name" value="hemN"/>
    <property type="match status" value="1"/>
</dbReference>
<dbReference type="Proteomes" id="UP000631694">
    <property type="component" value="Unassembled WGS sequence"/>
</dbReference>
<evidence type="ECO:0000259" key="17">
    <source>
        <dbReference type="PROSITE" id="PS51918"/>
    </source>
</evidence>
<evidence type="ECO:0000256" key="11">
    <source>
        <dbReference type="ARBA" id="ARBA00023014"/>
    </source>
</evidence>
<keyword evidence="19" id="KW-1185">Reference proteome</keyword>
<reference evidence="18" key="1">
    <citation type="submission" date="2020-12" db="EMBL/GenBank/DDBJ databases">
        <title>Methylobrevis albus sp. nov., isolated from fresh water lack sediment.</title>
        <authorList>
            <person name="Zou Q."/>
        </authorList>
    </citation>
    <scope>NUCLEOTIDE SEQUENCE</scope>
    <source>
        <strain evidence="18">L22</strain>
    </source>
</reference>
<proteinExistence type="inferred from homology"/>
<evidence type="ECO:0000313" key="18">
    <source>
        <dbReference type="EMBL" id="MBH0238769.1"/>
    </source>
</evidence>
<dbReference type="InterPro" id="IPR007197">
    <property type="entry name" value="rSAM"/>
</dbReference>
<dbReference type="RefSeq" id="WP_197311854.1">
    <property type="nucleotide sequence ID" value="NZ_JADZLT010000051.1"/>
</dbReference>
<dbReference type="Gene3D" id="1.10.10.920">
    <property type="match status" value="1"/>
</dbReference>
<feature type="binding site" evidence="15">
    <location>
        <begin position="108"/>
        <end position="109"/>
    </location>
    <ligand>
        <name>S-adenosyl-L-methionine</name>
        <dbReference type="ChEBI" id="CHEBI:59789"/>
        <label>2</label>
    </ligand>
</feature>
<keyword evidence="12 14" id="KW-0627">Porphyrin biosynthesis</keyword>
<name>A0A931I3G8_9HYPH</name>
<dbReference type="InterPro" id="IPR058240">
    <property type="entry name" value="rSAM_sf"/>
</dbReference>
<evidence type="ECO:0000313" key="19">
    <source>
        <dbReference type="Proteomes" id="UP000631694"/>
    </source>
</evidence>
<dbReference type="SFLD" id="SFLDG01082">
    <property type="entry name" value="B12-binding_domain_containing"/>
    <property type="match status" value="1"/>
</dbReference>
<comment type="pathway">
    <text evidence="2 14">Porphyrin-containing compound metabolism; protoporphyrin-IX biosynthesis; protoporphyrinogen-IX from coproporphyrinogen-III (AdoMet route): step 1/1.</text>
</comment>
<evidence type="ECO:0000256" key="1">
    <source>
        <dbReference type="ARBA" id="ARBA00004496"/>
    </source>
</evidence>
<feature type="binding site" evidence="15">
    <location>
        <position position="204"/>
    </location>
    <ligand>
        <name>S-adenosyl-L-methionine</name>
        <dbReference type="ChEBI" id="CHEBI:59789"/>
        <label>2</label>
    </ligand>
</feature>
<feature type="binding site" evidence="16">
    <location>
        <position position="63"/>
    </location>
    <ligand>
        <name>[4Fe-4S] cluster</name>
        <dbReference type="ChEBI" id="CHEBI:49883"/>
        <note>4Fe-4S-S-AdoMet</note>
    </ligand>
</feature>
<dbReference type="InterPro" id="IPR010723">
    <property type="entry name" value="HemN_C"/>
</dbReference>
<comment type="similarity">
    <text evidence="3 14">Belongs to the anaerobic coproporphyrinogen-III oxidase family.</text>
</comment>
<evidence type="ECO:0000256" key="3">
    <source>
        <dbReference type="ARBA" id="ARBA00005493"/>
    </source>
</evidence>
<protein>
    <recommendedName>
        <fullName evidence="14">Coproporphyrinogen-III oxidase</fullName>
        <ecNumber evidence="14">1.3.98.3</ecNumber>
    </recommendedName>
</protein>
<feature type="binding site" evidence="15">
    <location>
        <position position="107"/>
    </location>
    <ligand>
        <name>S-adenosyl-L-methionine</name>
        <dbReference type="ChEBI" id="CHEBI:59789"/>
        <label>1</label>
    </ligand>
</feature>
<feature type="binding site" evidence="15">
    <location>
        <position position="50"/>
    </location>
    <ligand>
        <name>S-adenosyl-L-methionine</name>
        <dbReference type="ChEBI" id="CHEBI:59789"/>
        <label>1</label>
    </ligand>
</feature>
<feature type="binding site" evidence="15">
    <location>
        <position position="140"/>
    </location>
    <ligand>
        <name>S-adenosyl-L-methionine</name>
        <dbReference type="ChEBI" id="CHEBI:59789"/>
        <label>1</label>
    </ligand>
</feature>
<gene>
    <name evidence="18" type="primary">hemN</name>
    <name evidence="18" type="ORF">I5731_13110</name>
</gene>
<dbReference type="InterPro" id="IPR006638">
    <property type="entry name" value="Elp3/MiaA/NifB-like_rSAM"/>
</dbReference>
<dbReference type="Pfam" id="PF04055">
    <property type="entry name" value="Radical_SAM"/>
    <property type="match status" value="1"/>
</dbReference>
<keyword evidence="10 14" id="KW-0408">Iron</keyword>
<feature type="binding site" evidence="15">
    <location>
        <position position="238"/>
    </location>
    <ligand>
        <name>S-adenosyl-L-methionine</name>
        <dbReference type="ChEBI" id="CHEBI:59789"/>
        <label>2</label>
    </ligand>
</feature>
<evidence type="ECO:0000256" key="2">
    <source>
        <dbReference type="ARBA" id="ARBA00004785"/>
    </source>
</evidence>
<feature type="domain" description="Radical SAM core" evidence="17">
    <location>
        <begin position="41"/>
        <end position="272"/>
    </location>
</feature>
<dbReference type="GO" id="GO:0046872">
    <property type="term" value="F:metal ion binding"/>
    <property type="evidence" value="ECO:0007669"/>
    <property type="project" value="UniProtKB-KW"/>
</dbReference>
<keyword evidence="7 14" id="KW-0949">S-adenosyl-L-methionine</keyword>
<comment type="subunit">
    <text evidence="4">Monomer.</text>
</comment>
<dbReference type="Pfam" id="PF06969">
    <property type="entry name" value="HemN_C"/>
    <property type="match status" value="1"/>
</dbReference>
<feature type="binding site" evidence="16">
    <location>
        <position position="56"/>
    </location>
    <ligand>
        <name>[4Fe-4S] cluster</name>
        <dbReference type="ChEBI" id="CHEBI:49883"/>
        <note>4Fe-4S-S-AdoMet</note>
    </ligand>
</feature>
<comment type="caution">
    <text evidence="18">The sequence shown here is derived from an EMBL/GenBank/DDBJ whole genome shotgun (WGS) entry which is preliminary data.</text>
</comment>
<accession>A0A931I3G8</accession>
<keyword evidence="6 14" id="KW-0963">Cytoplasm</keyword>
<evidence type="ECO:0000256" key="9">
    <source>
        <dbReference type="ARBA" id="ARBA00023002"/>
    </source>
</evidence>
<comment type="catalytic activity">
    <reaction evidence="13 14">
        <text>coproporphyrinogen III + 2 S-adenosyl-L-methionine = protoporphyrinogen IX + 2 5'-deoxyadenosine + 2 L-methionine + 2 CO2</text>
        <dbReference type="Rhea" id="RHEA:15425"/>
        <dbReference type="ChEBI" id="CHEBI:16526"/>
        <dbReference type="ChEBI" id="CHEBI:17319"/>
        <dbReference type="ChEBI" id="CHEBI:57307"/>
        <dbReference type="ChEBI" id="CHEBI:57309"/>
        <dbReference type="ChEBI" id="CHEBI:57844"/>
        <dbReference type="ChEBI" id="CHEBI:59789"/>
        <dbReference type="EC" id="1.3.98.3"/>
    </reaction>
</comment>
<dbReference type="EC" id="1.3.98.3" evidence="14"/>
<dbReference type="GO" id="GO:0005737">
    <property type="term" value="C:cytoplasm"/>
    <property type="evidence" value="ECO:0007669"/>
    <property type="project" value="UniProtKB-SubCell"/>
</dbReference>
<keyword evidence="8 14" id="KW-0479">Metal-binding</keyword>
<evidence type="ECO:0000256" key="4">
    <source>
        <dbReference type="ARBA" id="ARBA00011245"/>
    </source>
</evidence>
<dbReference type="InterPro" id="IPR034505">
    <property type="entry name" value="Coproporphyrinogen-III_oxidase"/>
</dbReference>